<accession>A0A077Z0R6</accession>
<organism evidence="1 2">
    <name type="scientific">Trichuris trichiura</name>
    <name type="common">Whipworm</name>
    <name type="synonym">Trichocephalus trichiurus</name>
    <dbReference type="NCBI Taxonomy" id="36087"/>
    <lineage>
        <taxon>Eukaryota</taxon>
        <taxon>Metazoa</taxon>
        <taxon>Ecdysozoa</taxon>
        <taxon>Nematoda</taxon>
        <taxon>Enoplea</taxon>
        <taxon>Dorylaimia</taxon>
        <taxon>Trichinellida</taxon>
        <taxon>Trichuridae</taxon>
        <taxon>Trichuris</taxon>
    </lineage>
</organism>
<evidence type="ECO:0000313" key="1">
    <source>
        <dbReference type="EMBL" id="CDW52175.1"/>
    </source>
</evidence>
<dbReference type="Proteomes" id="UP000030665">
    <property type="component" value="Unassembled WGS sequence"/>
</dbReference>
<dbReference type="AlphaFoldDB" id="A0A077Z0R6"/>
<proteinExistence type="predicted"/>
<dbReference type="EMBL" id="HG805816">
    <property type="protein sequence ID" value="CDW52175.1"/>
    <property type="molecule type" value="Genomic_DNA"/>
</dbReference>
<name>A0A077Z0R6_TRITR</name>
<evidence type="ECO:0000313" key="2">
    <source>
        <dbReference type="Proteomes" id="UP000030665"/>
    </source>
</evidence>
<dbReference type="Gene3D" id="2.60.40.790">
    <property type="match status" value="1"/>
</dbReference>
<gene>
    <name evidence="1" type="ORF">TTRE_0000043401</name>
</gene>
<dbReference type="OrthoDB" id="10288656at2759"/>
<reference evidence="1" key="1">
    <citation type="submission" date="2014-01" db="EMBL/GenBank/DDBJ databases">
        <authorList>
            <person name="Aslett M."/>
        </authorList>
    </citation>
    <scope>NUCLEOTIDE SEQUENCE</scope>
</reference>
<reference evidence="1" key="2">
    <citation type="submission" date="2014-03" db="EMBL/GenBank/DDBJ databases">
        <title>The whipworm genome and dual-species transcriptomics of an intimate host-pathogen interaction.</title>
        <authorList>
            <person name="Foth B.J."/>
            <person name="Tsai I.J."/>
            <person name="Reid A.J."/>
            <person name="Bancroft A.J."/>
            <person name="Nichol S."/>
            <person name="Tracey A."/>
            <person name="Holroyd N."/>
            <person name="Cotton J.A."/>
            <person name="Stanley E.J."/>
            <person name="Zarowiecki M."/>
            <person name="Liu J.Z."/>
            <person name="Huckvale T."/>
            <person name="Cooper P.J."/>
            <person name="Grencis R.K."/>
            <person name="Berriman M."/>
        </authorList>
    </citation>
    <scope>NUCLEOTIDE SEQUENCE [LARGE SCALE GENOMIC DNA]</scope>
</reference>
<dbReference type="InterPro" id="IPR008978">
    <property type="entry name" value="HSP20-like_chaperone"/>
</dbReference>
<keyword evidence="1" id="KW-0346">Stress response</keyword>
<keyword evidence="2" id="KW-1185">Reference proteome</keyword>
<protein>
    <submittedName>
        <fullName evidence="1">Heat shock protein beta-1</fullName>
    </submittedName>
</protein>
<sequence length="184" mass="21418">MEKSAPSEQKGDGSKKAAGFDELWQKYVQAEKRKDNQSKQQLERLRLKQFRWMQKKRAESQRGTEGEQMQISAKDLQKKDLVCNGFCYEVEERSTMKVWRVQIKLHHFELKDINVTTDGKKAVVTAEKKNKDGKVVRSYSWNFKPYAWASIENLAVAWNAKKHLLIIEAPKTNAVSLQTCSRHM</sequence>